<dbReference type="Proteomes" id="UP001055811">
    <property type="component" value="Linkage Group LG01"/>
</dbReference>
<organism evidence="1 2">
    <name type="scientific">Cichorium intybus</name>
    <name type="common">Chicory</name>
    <dbReference type="NCBI Taxonomy" id="13427"/>
    <lineage>
        <taxon>Eukaryota</taxon>
        <taxon>Viridiplantae</taxon>
        <taxon>Streptophyta</taxon>
        <taxon>Embryophyta</taxon>
        <taxon>Tracheophyta</taxon>
        <taxon>Spermatophyta</taxon>
        <taxon>Magnoliopsida</taxon>
        <taxon>eudicotyledons</taxon>
        <taxon>Gunneridae</taxon>
        <taxon>Pentapetalae</taxon>
        <taxon>asterids</taxon>
        <taxon>campanulids</taxon>
        <taxon>Asterales</taxon>
        <taxon>Asteraceae</taxon>
        <taxon>Cichorioideae</taxon>
        <taxon>Cichorieae</taxon>
        <taxon>Cichoriinae</taxon>
        <taxon>Cichorium</taxon>
    </lineage>
</organism>
<gene>
    <name evidence="1" type="ORF">L2E82_06224</name>
</gene>
<proteinExistence type="predicted"/>
<reference evidence="1 2" key="2">
    <citation type="journal article" date="2022" name="Mol. Ecol. Resour.">
        <title>The genomes of chicory, endive, great burdock and yacon provide insights into Asteraceae paleo-polyploidization history and plant inulin production.</title>
        <authorList>
            <person name="Fan W."/>
            <person name="Wang S."/>
            <person name="Wang H."/>
            <person name="Wang A."/>
            <person name="Jiang F."/>
            <person name="Liu H."/>
            <person name="Zhao H."/>
            <person name="Xu D."/>
            <person name="Zhang Y."/>
        </authorList>
    </citation>
    <scope>NUCLEOTIDE SEQUENCE [LARGE SCALE GENOMIC DNA]</scope>
    <source>
        <strain evidence="2">cv. Punajuju</strain>
        <tissue evidence="1">Leaves</tissue>
    </source>
</reference>
<keyword evidence="2" id="KW-1185">Reference proteome</keyword>
<comment type="caution">
    <text evidence="1">The sequence shown here is derived from an EMBL/GenBank/DDBJ whole genome shotgun (WGS) entry which is preliminary data.</text>
</comment>
<protein>
    <submittedName>
        <fullName evidence="1">Uncharacterized protein</fullName>
    </submittedName>
</protein>
<dbReference type="EMBL" id="CM042009">
    <property type="protein sequence ID" value="KAI3792347.1"/>
    <property type="molecule type" value="Genomic_DNA"/>
</dbReference>
<name>A0ACB9H9W8_CICIN</name>
<evidence type="ECO:0000313" key="1">
    <source>
        <dbReference type="EMBL" id="KAI3792347.1"/>
    </source>
</evidence>
<reference evidence="2" key="1">
    <citation type="journal article" date="2022" name="Mol. Ecol. Resour.">
        <title>The genomes of chicory, endive, great burdock and yacon provide insights into Asteraceae palaeo-polyploidization history and plant inulin production.</title>
        <authorList>
            <person name="Fan W."/>
            <person name="Wang S."/>
            <person name="Wang H."/>
            <person name="Wang A."/>
            <person name="Jiang F."/>
            <person name="Liu H."/>
            <person name="Zhao H."/>
            <person name="Xu D."/>
            <person name="Zhang Y."/>
        </authorList>
    </citation>
    <scope>NUCLEOTIDE SEQUENCE [LARGE SCALE GENOMIC DNA]</scope>
    <source>
        <strain evidence="2">cv. Punajuju</strain>
    </source>
</reference>
<sequence>MIPLLGFFSRMGPEEGGGLGFDADDFDWFPCQFRSRNMMSMSRIGGCDLVIQAYTRAELWMHFRARVIAQWADSKNKIQEAIEACPVDCISMVERLKLAALEFLISKQPHGNVRIGAGNTVGRF</sequence>
<evidence type="ECO:0000313" key="2">
    <source>
        <dbReference type="Proteomes" id="UP001055811"/>
    </source>
</evidence>
<accession>A0ACB9H9W8</accession>